<dbReference type="KEGG" id="bfn:OI25_3599"/>
<accession>A0AAU8SZL3</accession>
<proteinExistence type="predicted"/>
<feature type="transmembrane region" description="Helical" evidence="1">
    <location>
        <begin position="313"/>
        <end position="334"/>
    </location>
</feature>
<keyword evidence="1" id="KW-0812">Transmembrane</keyword>
<evidence type="ECO:0000256" key="1">
    <source>
        <dbReference type="SAM" id="Phobius"/>
    </source>
</evidence>
<feature type="transmembrane region" description="Helical" evidence="1">
    <location>
        <begin position="202"/>
        <end position="219"/>
    </location>
</feature>
<organism evidence="2 3">
    <name type="scientific">Paraburkholderia fungorum</name>
    <dbReference type="NCBI Taxonomy" id="134537"/>
    <lineage>
        <taxon>Bacteria</taxon>
        <taxon>Pseudomonadati</taxon>
        <taxon>Pseudomonadota</taxon>
        <taxon>Betaproteobacteria</taxon>
        <taxon>Burkholderiales</taxon>
        <taxon>Burkholderiaceae</taxon>
        <taxon>Paraburkholderia</taxon>
    </lineage>
</organism>
<feature type="transmembrane region" description="Helical" evidence="1">
    <location>
        <begin position="28"/>
        <end position="50"/>
    </location>
</feature>
<evidence type="ECO:0000313" key="3">
    <source>
        <dbReference type="Proteomes" id="UP000032614"/>
    </source>
</evidence>
<gene>
    <name evidence="2" type="ORF">OI25_3599</name>
</gene>
<sequence>MAADATHVLPANIGEAARQPIASLRNHTGGLVASVSGTACVLLVSGVATLATQAGLGPRASAIWMSALALATMTIMPLLMSRVARAHTTFATAVTLIVAMNAMSVVPPYVGKLEHSSAIAAMFAMVGGVLLCCRRHLAGTWAAPSGDPDRNRYTSNSTDRSSESIYATGATVLLALLAGLSSGMLARFQLVAICGVGSLQPMWQIALSLGAVCALSFIADRSGNNNRMLIALYVSRAALIAALAAADAPTAAVLAARIFVILDCLTISALMKPRGKSSGVINAGCPGAAHHVGMILGATLSTTPYFFGDGFTMLYVSAATANLTCAVTLATGRWPPRKHLKHRTLGQTYPASTKCESGSMTALSLRRNVREHRFQMHHYRSCAGDPLKN</sequence>
<dbReference type="Proteomes" id="UP000032614">
    <property type="component" value="Chromosome 1"/>
</dbReference>
<evidence type="ECO:0000313" key="2">
    <source>
        <dbReference type="EMBL" id="AJZ59340.1"/>
    </source>
</evidence>
<keyword evidence="1" id="KW-1133">Transmembrane helix</keyword>
<protein>
    <submittedName>
        <fullName evidence="2">Membrane protein</fullName>
    </submittedName>
</protein>
<dbReference type="EMBL" id="CP010026">
    <property type="protein sequence ID" value="AJZ59340.1"/>
    <property type="molecule type" value="Genomic_DNA"/>
</dbReference>
<reference evidence="2 3" key="1">
    <citation type="journal article" date="2015" name="Genome Announc.">
        <title>Complete genome sequences for 59 burkholderia isolates, both pathogenic and near neighbor.</title>
        <authorList>
            <person name="Johnson S.L."/>
            <person name="Bishop-Lilly K.A."/>
            <person name="Ladner J.T."/>
            <person name="Daligault H.E."/>
            <person name="Davenport K.W."/>
            <person name="Jaissle J."/>
            <person name="Frey K.G."/>
            <person name="Koroleva G.I."/>
            <person name="Bruce D.C."/>
            <person name="Coyne S.R."/>
            <person name="Broomall S.M."/>
            <person name="Li P.E."/>
            <person name="Teshima H."/>
            <person name="Gibbons H.S."/>
            <person name="Palacios G.F."/>
            <person name="Rosenzweig C.N."/>
            <person name="Redden C.L."/>
            <person name="Xu Y."/>
            <person name="Minogue T.D."/>
            <person name="Chain P.S."/>
        </authorList>
    </citation>
    <scope>NUCLEOTIDE SEQUENCE [LARGE SCALE GENOMIC DNA]</scope>
    <source>
        <strain evidence="2 3">ATCC BAA-463</strain>
    </source>
</reference>
<feature type="transmembrane region" description="Helical" evidence="1">
    <location>
        <begin position="116"/>
        <end position="133"/>
    </location>
</feature>
<keyword evidence="1" id="KW-0472">Membrane</keyword>
<name>A0AAU8SZL3_9BURK</name>
<feature type="transmembrane region" description="Helical" evidence="1">
    <location>
        <begin position="165"/>
        <end position="190"/>
    </location>
</feature>
<feature type="transmembrane region" description="Helical" evidence="1">
    <location>
        <begin position="62"/>
        <end position="79"/>
    </location>
</feature>
<feature type="transmembrane region" description="Helical" evidence="1">
    <location>
        <begin position="91"/>
        <end position="110"/>
    </location>
</feature>
<dbReference type="AlphaFoldDB" id="A0AAU8SZL3"/>